<evidence type="ECO:0000313" key="6">
    <source>
        <dbReference type="EMBL" id="SFM17537.1"/>
    </source>
</evidence>
<evidence type="ECO:0000313" key="2">
    <source>
        <dbReference type="EMBL" id="KAB6337924.1"/>
    </source>
</evidence>
<dbReference type="EMBL" id="JAIWWW010000032">
    <property type="protein sequence ID" value="MCA4524333.1"/>
    <property type="molecule type" value="Genomic_DNA"/>
</dbReference>
<dbReference type="PANTHER" id="PTHR10000">
    <property type="entry name" value="PHOSPHOSERINE PHOSPHATASE"/>
    <property type="match status" value="1"/>
</dbReference>
<sequence>MIKAIMLDVDGTLVSFETHKILQSSVEALKEIHDRGIRIVIATGRAAGDLHEIAAVPYDGIIALNGADCVLLDGTVIRRHLIPKDDFKKAMEIAKAFDFAVAIELDEGVFVNRLTPTVERIAKIVEHPIPAVVDIEELFDRKECCQLCFYIDDEMEQQVMPLLPNLSLSRWHPLFADVNLAGISKATGLSAFADYYGIEMAEIMACGDGGNDIPMLKAAGIGVAMGNASEPVKASADFVTDTVENDGLCKALKHFGII</sequence>
<reference evidence="2 11" key="5">
    <citation type="journal article" date="2019" name="Nat. Med.">
        <title>A library of human gut bacterial isolates paired with longitudinal multiomics data enables mechanistic microbiome research.</title>
        <authorList>
            <person name="Poyet M."/>
            <person name="Groussin M."/>
            <person name="Gibbons S.M."/>
            <person name="Avila-Pacheco J."/>
            <person name="Jiang X."/>
            <person name="Kearney S.M."/>
            <person name="Perrotta A.R."/>
            <person name="Berdy B."/>
            <person name="Zhao S."/>
            <person name="Lieberman T.D."/>
            <person name="Swanson P.K."/>
            <person name="Smith M."/>
            <person name="Roesemann S."/>
            <person name="Alexander J.E."/>
            <person name="Rich S.A."/>
            <person name="Livny J."/>
            <person name="Vlamakis H."/>
            <person name="Clish C."/>
            <person name="Bullock K."/>
            <person name="Deik A."/>
            <person name="Scott J."/>
            <person name="Pierce K.A."/>
            <person name="Xavier R.J."/>
            <person name="Alm E.J."/>
        </authorList>
    </citation>
    <scope>NUCLEOTIDE SEQUENCE [LARGE SCALE GENOMIC DNA]</scope>
    <source>
        <strain evidence="2 11">BIOML-A16</strain>
    </source>
</reference>
<dbReference type="GO" id="GO:0005829">
    <property type="term" value="C:cytosol"/>
    <property type="evidence" value="ECO:0007669"/>
    <property type="project" value="TreeGrafter"/>
</dbReference>
<dbReference type="InterPro" id="IPR006379">
    <property type="entry name" value="HAD-SF_hydro_IIB"/>
</dbReference>
<dbReference type="Proteomes" id="UP001197958">
    <property type="component" value="Unassembled WGS sequence"/>
</dbReference>
<dbReference type="InterPro" id="IPR023214">
    <property type="entry name" value="HAD_sf"/>
</dbReference>
<reference evidence="1" key="4">
    <citation type="journal article" date="2019" name="bioRxiv">
        <title>Acquired interbacterial defense systems protect against interspecies antagonism in the human gut microbiome.</title>
        <authorList>
            <person name="Ross B.D."/>
            <person name="Verster A.J."/>
            <person name="Radey M.C."/>
            <person name="Schmidtke D.T."/>
            <person name="Pope C.E."/>
            <person name="Hoffman L.R."/>
            <person name="Hajjar A.M."/>
            <person name="Peterson S.B."/>
            <person name="Borenstein E."/>
            <person name="Mougous J.D."/>
        </authorList>
    </citation>
    <scope>NUCLEOTIDE SEQUENCE</scope>
    <source>
        <strain evidence="1">H204</strain>
    </source>
</reference>
<dbReference type="Gene3D" id="3.30.1240.10">
    <property type="match status" value="1"/>
</dbReference>
<dbReference type="Proteomes" id="UP000183766">
    <property type="component" value="Unassembled WGS sequence"/>
</dbReference>
<proteinExistence type="predicted"/>
<dbReference type="EMBL" id="VYQC01000004">
    <property type="protein sequence ID" value="KAA9047597.1"/>
    <property type="molecule type" value="Genomic_DNA"/>
</dbReference>
<gene>
    <name evidence="5" type="ORF">DW027_04655</name>
    <name evidence="4" type="ORF">DWW25_01640</name>
    <name evidence="1" type="ORF">F6S82_08075</name>
    <name evidence="2" type="ORF">GAZ43_16825</name>
    <name evidence="3" type="ORF">LDZ35_14100</name>
    <name evidence="6" type="ORF">SAMN05216250_10135</name>
</gene>
<dbReference type="Proteomes" id="UP000283369">
    <property type="component" value="Unassembled WGS sequence"/>
</dbReference>
<evidence type="ECO:0000313" key="11">
    <source>
        <dbReference type="Proteomes" id="UP000438288"/>
    </source>
</evidence>
<dbReference type="NCBIfam" id="TIGR01484">
    <property type="entry name" value="HAD-SF-IIB"/>
    <property type="match status" value="1"/>
</dbReference>
<evidence type="ECO:0000313" key="8">
    <source>
        <dbReference type="Proteomes" id="UP000283369"/>
    </source>
</evidence>
<evidence type="ECO:0000313" key="4">
    <source>
        <dbReference type="EMBL" id="RGV18688.1"/>
    </source>
</evidence>
<name>A0A173XXD8_9BACE</name>
<dbReference type="EMBL" id="QROO01000005">
    <property type="protein sequence ID" value="RHL40257.1"/>
    <property type="molecule type" value="Genomic_DNA"/>
</dbReference>
<dbReference type="PROSITE" id="PS01229">
    <property type="entry name" value="COF_2"/>
    <property type="match status" value="1"/>
</dbReference>
<reference evidence="6 7" key="1">
    <citation type="submission" date="2016-10" db="EMBL/GenBank/DDBJ databases">
        <authorList>
            <person name="de Groot N.N."/>
        </authorList>
    </citation>
    <scope>NUCLEOTIDE SEQUENCE [LARGE SCALE GENOMIC DNA]</scope>
    <source>
        <strain evidence="6 7">NLAE-zl-C202</strain>
    </source>
</reference>
<evidence type="ECO:0000313" key="10">
    <source>
        <dbReference type="Proteomes" id="UP000327007"/>
    </source>
</evidence>
<evidence type="ECO:0000313" key="1">
    <source>
        <dbReference type="EMBL" id="KAA9047597.1"/>
    </source>
</evidence>
<dbReference type="NCBIfam" id="TIGR00099">
    <property type="entry name" value="Cof-subfamily"/>
    <property type="match status" value="1"/>
</dbReference>
<evidence type="ECO:0000313" key="7">
    <source>
        <dbReference type="Proteomes" id="UP000183766"/>
    </source>
</evidence>
<dbReference type="RefSeq" id="WP_055234432.1">
    <property type="nucleotide sequence ID" value="NZ_CP041230.1"/>
</dbReference>
<dbReference type="Pfam" id="PF08282">
    <property type="entry name" value="Hydrolase_3"/>
    <property type="match status" value="1"/>
</dbReference>
<reference evidence="1" key="6">
    <citation type="submission" date="2019-09" db="EMBL/GenBank/DDBJ databases">
        <authorList>
            <person name="Ross B.D."/>
            <person name="Verster A.J."/>
            <person name="Radey M.C."/>
            <person name="Schmidtke D.T."/>
            <person name="Pope C.E."/>
            <person name="Hoffman L.R."/>
            <person name="Hajjar A.M."/>
            <person name="Peterson S.B."/>
            <person name="Borenstein E."/>
            <person name="Mougous J.D."/>
        </authorList>
    </citation>
    <scope>NUCLEOTIDE SEQUENCE</scope>
    <source>
        <strain evidence="1">H204</strain>
    </source>
</reference>
<dbReference type="InterPro" id="IPR000150">
    <property type="entry name" value="Cof"/>
</dbReference>
<dbReference type="Proteomes" id="UP000284495">
    <property type="component" value="Unassembled WGS sequence"/>
</dbReference>
<dbReference type="AlphaFoldDB" id="A0A173XXD8"/>
<dbReference type="GO" id="GO:0016791">
    <property type="term" value="F:phosphatase activity"/>
    <property type="evidence" value="ECO:0007669"/>
    <property type="project" value="TreeGrafter"/>
</dbReference>
<evidence type="ECO:0000313" key="9">
    <source>
        <dbReference type="Proteomes" id="UP000284495"/>
    </source>
</evidence>
<keyword evidence="5" id="KW-0378">Hydrolase</keyword>
<organism evidence="5 9">
    <name type="scientific">Bacteroides xylanisolvens</name>
    <dbReference type="NCBI Taxonomy" id="371601"/>
    <lineage>
        <taxon>Bacteria</taxon>
        <taxon>Pseudomonadati</taxon>
        <taxon>Bacteroidota</taxon>
        <taxon>Bacteroidia</taxon>
        <taxon>Bacteroidales</taxon>
        <taxon>Bacteroidaceae</taxon>
        <taxon>Bacteroides</taxon>
    </lineage>
</organism>
<dbReference type="PROSITE" id="PS01228">
    <property type="entry name" value="COF_1"/>
    <property type="match status" value="1"/>
</dbReference>
<reference evidence="3" key="7">
    <citation type="submission" date="2023-08" db="EMBL/GenBank/DDBJ databases">
        <title>Mucin Metabolism Genes Underlie the Key Renovations of Bacteroides xylanisolvens Genomes in Captive Great Apes.</title>
        <authorList>
            <person name="Nishida A.H."/>
        </authorList>
    </citation>
    <scope>NUCLEOTIDE SEQUENCE</scope>
    <source>
        <strain evidence="3">P19.10B</strain>
    </source>
</reference>
<reference evidence="8 9" key="3">
    <citation type="submission" date="2018-08" db="EMBL/GenBank/DDBJ databases">
        <title>A genome reference for cultivated species of the human gut microbiota.</title>
        <authorList>
            <person name="Zou Y."/>
            <person name="Xue W."/>
            <person name="Luo G."/>
        </authorList>
    </citation>
    <scope>NUCLEOTIDE SEQUENCE [LARGE SCALE GENOMIC DNA]</scope>
    <source>
        <strain evidence="4 8">AF14-7</strain>
        <strain evidence="5 9">AF38-2</strain>
    </source>
</reference>
<dbReference type="PANTHER" id="PTHR10000:SF25">
    <property type="entry name" value="PHOSPHATASE YKRA-RELATED"/>
    <property type="match status" value="1"/>
</dbReference>
<dbReference type="Proteomes" id="UP000327007">
    <property type="component" value="Unassembled WGS sequence"/>
</dbReference>
<dbReference type="InterPro" id="IPR036412">
    <property type="entry name" value="HAD-like_sf"/>
</dbReference>
<dbReference type="SFLD" id="SFLDG01140">
    <property type="entry name" value="C2.B:_Phosphomannomutase_and_P"/>
    <property type="match status" value="1"/>
</dbReference>
<dbReference type="EMBL" id="FOUM01000001">
    <property type="protein sequence ID" value="SFM17537.1"/>
    <property type="molecule type" value="Genomic_DNA"/>
</dbReference>
<dbReference type="SUPFAM" id="SSF56784">
    <property type="entry name" value="HAD-like"/>
    <property type="match status" value="1"/>
</dbReference>
<dbReference type="EMBL" id="WDCP01000044">
    <property type="protein sequence ID" value="KAB6337924.1"/>
    <property type="molecule type" value="Genomic_DNA"/>
</dbReference>
<dbReference type="Gene3D" id="3.40.50.1000">
    <property type="entry name" value="HAD superfamily/HAD-like"/>
    <property type="match status" value="1"/>
</dbReference>
<evidence type="ECO:0000313" key="5">
    <source>
        <dbReference type="EMBL" id="RHL40257.1"/>
    </source>
</evidence>
<dbReference type="Proteomes" id="UP000438288">
    <property type="component" value="Unassembled WGS sequence"/>
</dbReference>
<reference evidence="10" key="2">
    <citation type="journal article" date="2018" name="J. Anim. Genet.">
        <title>Acquired interbacterial defense systems protect against interspecies antagonism in the human gut microbiome.</title>
        <authorList>
            <person name="Ross B.D."/>
            <person name="Verster A.J."/>
            <person name="Radey M.C."/>
            <person name="Schmidtke D.T."/>
            <person name="Pope C.E."/>
            <person name="Hoffman L.R."/>
            <person name="Hajjar A."/>
            <person name="Peterson S.B."/>
            <person name="Borenstein E."/>
            <person name="Mougous J."/>
        </authorList>
    </citation>
    <scope>NUCLEOTIDE SEQUENCE [LARGE SCALE GENOMIC DNA]</scope>
    <source>
        <strain evidence="10">H204</strain>
    </source>
</reference>
<protein>
    <submittedName>
        <fullName evidence="5">Cof-type HAD-IIB family hydrolase</fullName>
    </submittedName>
</protein>
<dbReference type="SFLD" id="SFLDS00003">
    <property type="entry name" value="Haloacid_Dehalogenase"/>
    <property type="match status" value="1"/>
</dbReference>
<dbReference type="EMBL" id="QRYV01000003">
    <property type="protein sequence ID" value="RGV18688.1"/>
    <property type="molecule type" value="Genomic_DNA"/>
</dbReference>
<dbReference type="GO" id="GO:0000287">
    <property type="term" value="F:magnesium ion binding"/>
    <property type="evidence" value="ECO:0007669"/>
    <property type="project" value="TreeGrafter"/>
</dbReference>
<accession>A0A173XXD8</accession>
<evidence type="ECO:0000313" key="3">
    <source>
        <dbReference type="EMBL" id="MCA4524333.1"/>
    </source>
</evidence>
<dbReference type="SFLD" id="SFLDG01144">
    <property type="entry name" value="C2.B.4:_PGP_Like"/>
    <property type="match status" value="1"/>
</dbReference>